<proteinExistence type="predicted"/>
<protein>
    <submittedName>
        <fullName evidence="1">Uncharacterized protein</fullName>
    </submittedName>
</protein>
<evidence type="ECO:0000313" key="1">
    <source>
        <dbReference type="EMBL" id="MCR2807077.1"/>
    </source>
</evidence>
<sequence length="158" mass="18553">MDHLIISEDDMVKESAEFSKVYPILIHEIDHIERVRGKLNDFQLMLAVSRAKDSMGVLGWERRQTVNSILEKYAQIYREYDRESADEWVFITFGYRVDSGYETEAETMAETTSAHPQEEIDNDVDVSSRMQEVSNLIVMKEAELLQLYREFYLLSQRS</sequence>
<keyword evidence="2" id="KW-1185">Reference proteome</keyword>
<dbReference type="EMBL" id="JANIPJ010000023">
    <property type="protein sequence ID" value="MCR2807077.1"/>
    <property type="molecule type" value="Genomic_DNA"/>
</dbReference>
<reference evidence="1" key="1">
    <citation type="submission" date="2022-08" db="EMBL/GenBank/DDBJ databases">
        <title>The genomic sequence of strain Paenibacillus sp. SCIV0701.</title>
        <authorList>
            <person name="Zhao H."/>
        </authorList>
    </citation>
    <scope>NUCLEOTIDE SEQUENCE</scope>
    <source>
        <strain evidence="1">SCIV0701</strain>
    </source>
</reference>
<evidence type="ECO:0000313" key="2">
    <source>
        <dbReference type="Proteomes" id="UP001141950"/>
    </source>
</evidence>
<dbReference type="RefSeq" id="WP_257451209.1">
    <property type="nucleotide sequence ID" value="NZ_JANIPJ010000023.1"/>
</dbReference>
<dbReference type="AlphaFoldDB" id="A0A9X2MVH1"/>
<organism evidence="1 2">
    <name type="scientific">Paenibacillus soyae</name>
    <dbReference type="NCBI Taxonomy" id="2969249"/>
    <lineage>
        <taxon>Bacteria</taxon>
        <taxon>Bacillati</taxon>
        <taxon>Bacillota</taxon>
        <taxon>Bacilli</taxon>
        <taxon>Bacillales</taxon>
        <taxon>Paenibacillaceae</taxon>
        <taxon>Paenibacillus</taxon>
    </lineage>
</organism>
<dbReference type="Proteomes" id="UP001141950">
    <property type="component" value="Unassembled WGS sequence"/>
</dbReference>
<accession>A0A9X2MVH1</accession>
<gene>
    <name evidence="1" type="ORF">NQZ67_24630</name>
</gene>
<name>A0A9X2MVH1_9BACL</name>
<comment type="caution">
    <text evidence="1">The sequence shown here is derived from an EMBL/GenBank/DDBJ whole genome shotgun (WGS) entry which is preliminary data.</text>
</comment>